<keyword evidence="5" id="KW-0904">Protein phosphatase</keyword>
<feature type="domain" description="Tyrosine-protein phosphatase" evidence="11">
    <location>
        <begin position="1905"/>
        <end position="2140"/>
    </location>
</feature>
<feature type="signal peptide" evidence="10">
    <location>
        <begin position="1"/>
        <end position="25"/>
    </location>
</feature>
<evidence type="ECO:0000256" key="7">
    <source>
        <dbReference type="ARBA" id="ARBA00023136"/>
    </source>
</evidence>
<dbReference type="EMBL" id="JALNTZ010000006">
    <property type="protein sequence ID" value="KAJ3647438.1"/>
    <property type="molecule type" value="Genomic_DNA"/>
</dbReference>
<gene>
    <name evidence="14" type="ORF">Zmor_019316</name>
</gene>
<dbReference type="Gene3D" id="2.60.40.10">
    <property type="entry name" value="Immunoglobulins"/>
    <property type="match status" value="5"/>
</dbReference>
<keyword evidence="2 9" id="KW-0812">Transmembrane</keyword>
<comment type="caution">
    <text evidence="14">The sequence shown here is derived from an EMBL/GenBank/DDBJ whole genome shotgun (WGS) entry which is preliminary data.</text>
</comment>
<evidence type="ECO:0000256" key="3">
    <source>
        <dbReference type="ARBA" id="ARBA00022729"/>
    </source>
</evidence>
<dbReference type="InterPro" id="IPR000387">
    <property type="entry name" value="Tyr_Pase_dom"/>
</dbReference>
<dbReference type="GO" id="GO:0048666">
    <property type="term" value="P:neuron development"/>
    <property type="evidence" value="ECO:0007669"/>
    <property type="project" value="UniProtKB-ARBA"/>
</dbReference>
<evidence type="ECO:0000256" key="5">
    <source>
        <dbReference type="ARBA" id="ARBA00022912"/>
    </source>
</evidence>
<dbReference type="Pfam" id="PF00102">
    <property type="entry name" value="Y_phosphatase"/>
    <property type="match status" value="2"/>
</dbReference>
<protein>
    <recommendedName>
        <fullName evidence="16">Protein-tyrosine-phosphatase</fullName>
    </recommendedName>
</protein>
<dbReference type="InterPro" id="IPR003961">
    <property type="entry name" value="FN3_dom"/>
</dbReference>
<dbReference type="PROSITE" id="PS50055">
    <property type="entry name" value="TYR_PHOSPHATASE_PTP"/>
    <property type="match status" value="2"/>
</dbReference>
<dbReference type="InterPro" id="IPR050713">
    <property type="entry name" value="RTP_Phos/Ushers"/>
</dbReference>
<dbReference type="GO" id="GO:0016020">
    <property type="term" value="C:membrane"/>
    <property type="evidence" value="ECO:0007669"/>
    <property type="project" value="UniProtKB-SubCell"/>
</dbReference>
<dbReference type="CDD" id="cd00047">
    <property type="entry name" value="PTPc"/>
    <property type="match status" value="1"/>
</dbReference>
<dbReference type="SMART" id="SM00060">
    <property type="entry name" value="FN3"/>
    <property type="match status" value="6"/>
</dbReference>
<evidence type="ECO:0000256" key="9">
    <source>
        <dbReference type="SAM" id="Phobius"/>
    </source>
</evidence>
<evidence type="ECO:0000256" key="10">
    <source>
        <dbReference type="SAM" id="SignalP"/>
    </source>
</evidence>
<dbReference type="CDD" id="cd00063">
    <property type="entry name" value="FN3"/>
    <property type="match status" value="5"/>
</dbReference>
<evidence type="ECO:0000259" key="12">
    <source>
        <dbReference type="PROSITE" id="PS50056"/>
    </source>
</evidence>
<keyword evidence="15" id="KW-1185">Reference proteome</keyword>
<proteinExistence type="predicted"/>
<dbReference type="GO" id="GO:0004725">
    <property type="term" value="F:protein tyrosine phosphatase activity"/>
    <property type="evidence" value="ECO:0007669"/>
    <property type="project" value="InterPro"/>
</dbReference>
<dbReference type="SMART" id="SM00404">
    <property type="entry name" value="PTPc_motif"/>
    <property type="match status" value="2"/>
</dbReference>
<accession>A0AA38M8P3</accession>
<feature type="domain" description="Tyrosine specific protein phosphatases" evidence="12">
    <location>
        <begin position="1775"/>
        <end position="1849"/>
    </location>
</feature>
<dbReference type="Proteomes" id="UP001168821">
    <property type="component" value="Unassembled WGS sequence"/>
</dbReference>
<evidence type="ECO:0000259" key="13">
    <source>
        <dbReference type="PROSITE" id="PS50853"/>
    </source>
</evidence>
<dbReference type="Pfam" id="PF00041">
    <property type="entry name" value="fn3"/>
    <property type="match status" value="3"/>
</dbReference>
<dbReference type="SUPFAM" id="SSF52799">
    <property type="entry name" value="(Phosphotyrosine protein) phosphatases II"/>
    <property type="match status" value="2"/>
</dbReference>
<feature type="transmembrane region" description="Helical" evidence="9">
    <location>
        <begin position="1558"/>
        <end position="1578"/>
    </location>
</feature>
<feature type="domain" description="Fibronectin type-III" evidence="13">
    <location>
        <begin position="1011"/>
        <end position="1111"/>
    </location>
</feature>
<dbReference type="SUPFAM" id="SSF49265">
    <property type="entry name" value="Fibronectin type III"/>
    <property type="match status" value="4"/>
</dbReference>
<dbReference type="PROSITE" id="PS50056">
    <property type="entry name" value="TYR_PHOSPHATASE_2"/>
    <property type="match status" value="1"/>
</dbReference>
<dbReference type="SMART" id="SM00194">
    <property type="entry name" value="PTPc"/>
    <property type="match status" value="1"/>
</dbReference>
<dbReference type="PANTHER" id="PTHR46957:SF3">
    <property type="entry name" value="CYTOKINE RECEPTOR"/>
    <property type="match status" value="1"/>
</dbReference>
<evidence type="ECO:0000259" key="11">
    <source>
        <dbReference type="PROSITE" id="PS50055"/>
    </source>
</evidence>
<organism evidence="14 15">
    <name type="scientific">Zophobas morio</name>
    <dbReference type="NCBI Taxonomy" id="2755281"/>
    <lineage>
        <taxon>Eukaryota</taxon>
        <taxon>Metazoa</taxon>
        <taxon>Ecdysozoa</taxon>
        <taxon>Arthropoda</taxon>
        <taxon>Hexapoda</taxon>
        <taxon>Insecta</taxon>
        <taxon>Pterygota</taxon>
        <taxon>Neoptera</taxon>
        <taxon>Endopterygota</taxon>
        <taxon>Coleoptera</taxon>
        <taxon>Polyphaga</taxon>
        <taxon>Cucujiformia</taxon>
        <taxon>Tenebrionidae</taxon>
        <taxon>Zophobas</taxon>
    </lineage>
</organism>
<dbReference type="PANTHER" id="PTHR46957">
    <property type="entry name" value="CYTOKINE RECEPTOR"/>
    <property type="match status" value="1"/>
</dbReference>
<keyword evidence="7 9" id="KW-0472">Membrane</keyword>
<dbReference type="InterPro" id="IPR036116">
    <property type="entry name" value="FN3_sf"/>
</dbReference>
<evidence type="ECO:0000313" key="14">
    <source>
        <dbReference type="EMBL" id="KAJ3647438.1"/>
    </source>
</evidence>
<dbReference type="Gene3D" id="3.90.190.10">
    <property type="entry name" value="Protein tyrosine phosphatase superfamily"/>
    <property type="match status" value="2"/>
</dbReference>
<evidence type="ECO:0000256" key="1">
    <source>
        <dbReference type="ARBA" id="ARBA00004167"/>
    </source>
</evidence>
<feature type="transmembrane region" description="Helical" evidence="9">
    <location>
        <begin position="1793"/>
        <end position="1811"/>
    </location>
</feature>
<comment type="subcellular location">
    <subcellularLocation>
        <location evidence="1">Membrane</location>
        <topology evidence="1">Single-pass membrane protein</topology>
    </subcellularLocation>
</comment>
<feature type="chain" id="PRO_5041293931" description="Protein-tyrosine-phosphatase" evidence="10">
    <location>
        <begin position="26"/>
        <end position="2150"/>
    </location>
</feature>
<feature type="domain" description="Fibronectin type-III" evidence="13">
    <location>
        <begin position="1217"/>
        <end position="1313"/>
    </location>
</feature>
<dbReference type="InterPro" id="IPR029021">
    <property type="entry name" value="Prot-tyrosine_phosphatase-like"/>
</dbReference>
<keyword evidence="4" id="KW-0378">Hydrolase</keyword>
<evidence type="ECO:0000256" key="6">
    <source>
        <dbReference type="ARBA" id="ARBA00022989"/>
    </source>
</evidence>
<keyword evidence="3 10" id="KW-0732">Signal</keyword>
<dbReference type="PROSITE" id="PS50853">
    <property type="entry name" value="FN3"/>
    <property type="match status" value="3"/>
</dbReference>
<keyword evidence="6 9" id="KW-1133">Transmembrane helix</keyword>
<evidence type="ECO:0000256" key="2">
    <source>
        <dbReference type="ARBA" id="ARBA00022692"/>
    </source>
</evidence>
<reference evidence="14" key="1">
    <citation type="journal article" date="2023" name="G3 (Bethesda)">
        <title>Whole genome assemblies of Zophobas morio and Tenebrio molitor.</title>
        <authorList>
            <person name="Kaur S."/>
            <person name="Stinson S.A."/>
            <person name="diCenzo G.C."/>
        </authorList>
    </citation>
    <scope>NUCLEOTIDE SEQUENCE</scope>
    <source>
        <strain evidence="14">QUZm001</strain>
    </source>
</reference>
<evidence type="ECO:0000313" key="15">
    <source>
        <dbReference type="Proteomes" id="UP001168821"/>
    </source>
</evidence>
<feature type="domain" description="Fibronectin type-III" evidence="13">
    <location>
        <begin position="1315"/>
        <end position="1424"/>
    </location>
</feature>
<dbReference type="InterPro" id="IPR000242">
    <property type="entry name" value="PTP_cat"/>
</dbReference>
<dbReference type="GO" id="GO:0009653">
    <property type="term" value="P:anatomical structure morphogenesis"/>
    <property type="evidence" value="ECO:0007669"/>
    <property type="project" value="UniProtKB-ARBA"/>
</dbReference>
<dbReference type="InterPro" id="IPR003595">
    <property type="entry name" value="Tyr_Pase_cat"/>
</dbReference>
<dbReference type="Gene3D" id="2.170.300.10">
    <property type="entry name" value="Tie2 ligand-binding domain superfamily"/>
    <property type="match status" value="1"/>
</dbReference>
<name>A0AA38M8P3_9CUCU</name>
<evidence type="ECO:0000256" key="4">
    <source>
        <dbReference type="ARBA" id="ARBA00022801"/>
    </source>
</evidence>
<feature type="domain" description="Tyrosine-protein phosphatase" evidence="11">
    <location>
        <begin position="1607"/>
        <end position="1858"/>
    </location>
</feature>
<dbReference type="InterPro" id="IPR013783">
    <property type="entry name" value="Ig-like_fold"/>
</dbReference>
<keyword evidence="8" id="KW-0325">Glycoprotein</keyword>
<evidence type="ECO:0000256" key="8">
    <source>
        <dbReference type="ARBA" id="ARBA00023180"/>
    </source>
</evidence>
<sequence>MLRKLNVIKIIISLLVTPSFKYSHCEDVFFLAKSYDSWSSYKYYNSYYNYGQYRFYCITNSSRALSWTIENTASWTNLQQGSRFLPVAKELWKVDCNEIRKYGWQCRQSVADEIITDRRWENIQINQTAYVNLSYEDDLLFLKILKTESANFNVPLSIRTRQEAHIFLCENETVKSNCYWFILQGFSGTKSVFRKCPANTIPTKNNVEVKNPCNTNKVSKEHESESSKFLTNTTWQHFMLTKNKNKISLSKQDGQEILSYTDNEETYKIRDILIHSKRTVGLWKIHKDKYFTINQTKRTDFERTLYPVNGKICITTFVRMCKTCKIKFVITNGDNDKQVLEQQIYEKMPKWTEITFVKRATEAKNVKFAIITMDEFISHSFWDIQEIQQCGENGLRMIHLDVMANCQLLSSDNKVISLDTVVTASYADKYTKCAENTISTHCVPCNLFLYDGCEQLKVCENNQNGLLCSCSAGYKTDKGKINCQISCDDGSYGDNCSKTCSTHCVGCDPVDGTCRFCTNDYKGPKCTMAPPPFFKNTPKTQTEYTKAEILVHNFELEGTPDNTSSQYEYTIQYKEAYSRKWTLHTDSASAGMPHTFKIENLKPGVEYYVRSVIKKYAANYSDSIPKADFVTKCDAIKSEDLQVDATNTTVSLTVKRDKTFKICKITHVKISFVSRPHQYGAYYHFMEVLVIDDLSPFENFILTIQNKNTVVTIPFRTEEGVPDKVTNVTTRATSDSKIDVNWNAPPKLYGKFQDFVVSYKVVILELTGIIVARHVARIVWIVTLLTGRVLIAVIVIRVRKPVPVFKNAPKIEARGYTAAEILVDNFELDDALNNSVYEYTVQYKEANSMEWILHTHSANGGTPHIFKIENLKPETQYSVRSIIGKYETHYDDGVPKTDFITKCDVLKSEDLQVEATNITAVLLVKKDRHSRICNFISSETSIEIQPSTIIFSYYLGDMNVTLSGLIPFQNFNLNLTIYNTNTVVTISFSTTEGGNIFYFLINNISYFSTSVPRSVTNLATRATRDSEIVVNWNAPRNLYGNLRDFLVSYKINNYYKCDATSNEEITKTTTNSSITLSNLNPGTRYSISVKARNAKFAGQEETAQRYIPESSIIRDHEIPTVSLKQTYNRSIEISFSNISCSKLGGPLDVVTIATCLTDWCKDEDVSNGFLYPWSNSYTLSSLSPFTTYQLKIKFRRSASSKIVTFGTFQTKPEPPYGVSNLSVYSKNAHSISIRWLPPKPTGILKLYHIKFADQDGINVTNSSCSLWPEYQCYTLEKLKEKRNYSVALRAKNEEPDSFGQVVSVWTFTETEPSAKPPEVRVKWTLENDLDISWKHPVVANGDLQSFKIDIVPKCSSTNERINTSLDITIDEYKSTYQKTVKIQHIQSSTEYKIVVKAYNGLDGQEASVTDVSPPEIPLLETAPTITNVSNNTITLQVNKSKNFNNTNTYKLFLLVSNNSPNSVRYPSELRNFESNFGISLSLFRVVYECDDVITEKRFVIGQSGDVSGCNYSDIFLTARSSYNVTVMLVSSYQNKSSYKFYSQNAFTTNETPKAPIDLSLLGLWLLLLIIPVVVIIIIHHLQNKKTRVSSEQGVGNCNLASSAMEKRVALNHSQYQPIPNEKFNSYVETNLENKKLITQHNTILLNPSGEYEEIRDKTYLEHIDIQFTSGHHIPEVYAISEMPKDFDRFWRLVWNENIEHIVLMDSAHLQQIRKNYWPKFGLSSENKHVSVQCIHEEILTDHEYRTFRLTYQNEIRLVDQLRFTAWSDFDLPDSLTFVNFFKKMSKMSLKRKSPILVHCSTTLTGTGFAVLCDMCLRISIKDNVVDVFKNSQILRDYNVKLIDHYECYQLAHLVILECLLSTDLEVEVDVFNNSSEPSILYKIELKKYLTYMKDTAWIDQLSSTKRRNSNIYFRVDAPRYEGELLLRPFTPDEEIDTYVSSLNGIIIDDCLCPKKYILIPHPQQNNLEQFWTVISTENISAIINLNENDFFGAHLLLNQGGLQVSKTLNLKLVNVTQFKCYDWITLRVLIDGQKENKDVNLFWMKNWCGEKVCPSSVTDFVEFCIETTSVTAACNHVLVTCCDGAAASGLYVAMSSNIENVKKERKSAICTFARLVRRYRHQFATKEEQLKFLWEATENFLRQHNLYEMC</sequence>
<evidence type="ECO:0008006" key="16">
    <source>
        <dbReference type="Google" id="ProtNLM"/>
    </source>
</evidence>